<feature type="region of interest" description="Disordered" evidence="1">
    <location>
        <begin position="106"/>
        <end position="280"/>
    </location>
</feature>
<dbReference type="OrthoDB" id="206969at2759"/>
<evidence type="ECO:0008006" key="4">
    <source>
        <dbReference type="Google" id="ProtNLM"/>
    </source>
</evidence>
<dbReference type="Pfam" id="PF10253">
    <property type="entry name" value="PRCC"/>
    <property type="match status" value="1"/>
</dbReference>
<dbReference type="PANTHER" id="PTHR13621:SF2">
    <property type="entry name" value="PROLINE-RICH PROTEIN PRCC"/>
    <property type="match status" value="1"/>
</dbReference>
<dbReference type="EMBL" id="OU895878">
    <property type="protein sequence ID" value="CAG9803686.1"/>
    <property type="molecule type" value="Genomic_DNA"/>
</dbReference>
<sequence>MLSLVNYGASDSEDDITDEDEAIIAPKVHQNGKDKEIDNSQDTEDLNDAMESTSIINLPQPINQTRSNQIIEEDDDEFLHKKEVPEMAPPKVKQKVKITIPKLSDFKDEEDDKDSGLKYPTASNRKTGLLNMLPKPAHGFYKPSIPAPSKPQAVQKNIQQEIKPQTLIDSSSNLQDSKKKIGFIPYALMDHKKTTDDNKKSSKRKTEDSDDSDEDAGNSFFSFNSKDEDLPKVSEAEIKAMINKETNRIEERKKQAEQSEEMEFENQDYSQQYHQEQQQQLSIDEEAMKALVGGSKAKRSKLSDIQIVDISDQDVLPDKEEWTRKNLAGETSFLATGKIDEKGPSALAKRKHQISYLSMRAEKNMAELEAMWAANRQSNREGRSKYGF</sequence>
<dbReference type="GO" id="GO:0005634">
    <property type="term" value="C:nucleus"/>
    <property type="evidence" value="ECO:0007669"/>
    <property type="project" value="TreeGrafter"/>
</dbReference>
<feature type="compositionally biased region" description="Polar residues" evidence="1">
    <location>
        <begin position="152"/>
        <end position="175"/>
    </location>
</feature>
<accession>A0A9N9WTN4</accession>
<evidence type="ECO:0000313" key="3">
    <source>
        <dbReference type="Proteomes" id="UP001153620"/>
    </source>
</evidence>
<protein>
    <recommendedName>
        <fullName evidence="4">Proline-rich protein PRCC</fullName>
    </recommendedName>
</protein>
<feature type="compositionally biased region" description="Basic and acidic residues" evidence="1">
    <location>
        <begin position="245"/>
        <end position="257"/>
    </location>
</feature>
<feature type="compositionally biased region" description="Basic and acidic residues" evidence="1">
    <location>
        <begin position="189"/>
        <end position="207"/>
    </location>
</feature>
<evidence type="ECO:0000256" key="1">
    <source>
        <dbReference type="SAM" id="MobiDB-lite"/>
    </source>
</evidence>
<gene>
    <name evidence="2" type="ORF">CHIRRI_LOCUS6583</name>
</gene>
<dbReference type="PANTHER" id="PTHR13621">
    <property type="entry name" value="PROLINE-RICH PROTEIN PRCC"/>
    <property type="match status" value="1"/>
</dbReference>
<proteinExistence type="predicted"/>
<dbReference type="InterPro" id="IPR018800">
    <property type="entry name" value="PRCC"/>
</dbReference>
<reference evidence="2" key="2">
    <citation type="submission" date="2022-10" db="EMBL/GenBank/DDBJ databases">
        <authorList>
            <consortium name="ENA_rothamsted_submissions"/>
            <consortium name="culmorum"/>
            <person name="King R."/>
        </authorList>
    </citation>
    <scope>NUCLEOTIDE SEQUENCE</scope>
</reference>
<name>A0A9N9WTN4_9DIPT</name>
<feature type="compositionally biased region" description="Basic and acidic residues" evidence="1">
    <location>
        <begin position="225"/>
        <end position="238"/>
    </location>
</feature>
<dbReference type="AlphaFoldDB" id="A0A9N9WTN4"/>
<keyword evidence="3" id="KW-1185">Reference proteome</keyword>
<organism evidence="2 3">
    <name type="scientific">Chironomus riparius</name>
    <dbReference type="NCBI Taxonomy" id="315576"/>
    <lineage>
        <taxon>Eukaryota</taxon>
        <taxon>Metazoa</taxon>
        <taxon>Ecdysozoa</taxon>
        <taxon>Arthropoda</taxon>
        <taxon>Hexapoda</taxon>
        <taxon>Insecta</taxon>
        <taxon>Pterygota</taxon>
        <taxon>Neoptera</taxon>
        <taxon>Endopterygota</taxon>
        <taxon>Diptera</taxon>
        <taxon>Nematocera</taxon>
        <taxon>Chironomoidea</taxon>
        <taxon>Chironomidae</taxon>
        <taxon>Chironominae</taxon>
        <taxon>Chironomus</taxon>
    </lineage>
</organism>
<feature type="compositionally biased region" description="Low complexity" evidence="1">
    <location>
        <begin position="267"/>
        <end position="280"/>
    </location>
</feature>
<reference evidence="2" key="1">
    <citation type="submission" date="2022-01" db="EMBL/GenBank/DDBJ databases">
        <authorList>
            <person name="King R."/>
        </authorList>
    </citation>
    <scope>NUCLEOTIDE SEQUENCE</scope>
</reference>
<dbReference type="Proteomes" id="UP001153620">
    <property type="component" value="Chromosome 2"/>
</dbReference>
<evidence type="ECO:0000313" key="2">
    <source>
        <dbReference type="EMBL" id="CAG9803686.1"/>
    </source>
</evidence>